<evidence type="ECO:0000313" key="2">
    <source>
        <dbReference type="EMBL" id="MQM21046.1"/>
    </source>
</evidence>
<feature type="compositionally biased region" description="Basic and acidic residues" evidence="1">
    <location>
        <begin position="37"/>
        <end position="49"/>
    </location>
</feature>
<feature type="non-terminal residue" evidence="2">
    <location>
        <position position="1"/>
    </location>
</feature>
<accession>A0A843XNY5</accession>
<feature type="region of interest" description="Disordered" evidence="1">
    <location>
        <begin position="36"/>
        <end position="106"/>
    </location>
</feature>
<dbReference type="AlphaFoldDB" id="A0A843XNY5"/>
<dbReference type="EMBL" id="NMUH01010531">
    <property type="protein sequence ID" value="MQM21046.1"/>
    <property type="molecule type" value="Genomic_DNA"/>
</dbReference>
<proteinExistence type="predicted"/>
<reference evidence="2" key="1">
    <citation type="submission" date="2017-07" db="EMBL/GenBank/DDBJ databases">
        <title>Taro Niue Genome Assembly and Annotation.</title>
        <authorList>
            <person name="Atibalentja N."/>
            <person name="Keating K."/>
            <person name="Fields C.J."/>
        </authorList>
    </citation>
    <scope>NUCLEOTIDE SEQUENCE</scope>
    <source>
        <strain evidence="2">Niue_2</strain>
        <tissue evidence="2">Leaf</tissue>
    </source>
</reference>
<evidence type="ECO:0000313" key="3">
    <source>
        <dbReference type="Proteomes" id="UP000652761"/>
    </source>
</evidence>
<dbReference type="Proteomes" id="UP000652761">
    <property type="component" value="Unassembled WGS sequence"/>
</dbReference>
<name>A0A843XNY5_COLES</name>
<protein>
    <submittedName>
        <fullName evidence="2">Uncharacterized protein</fullName>
    </submittedName>
</protein>
<evidence type="ECO:0000256" key="1">
    <source>
        <dbReference type="SAM" id="MobiDB-lite"/>
    </source>
</evidence>
<comment type="caution">
    <text evidence="2">The sequence shown here is derived from an EMBL/GenBank/DDBJ whole genome shotgun (WGS) entry which is preliminary data.</text>
</comment>
<gene>
    <name evidence="2" type="ORF">Taro_054078</name>
</gene>
<keyword evidence="3" id="KW-1185">Reference proteome</keyword>
<feature type="non-terminal residue" evidence="2">
    <location>
        <position position="106"/>
    </location>
</feature>
<sequence>VQPAPRLRTCAKVKKTYEGLDKESLAQSRVFPMERWSMSREGRDARPGRDLLNQPLGSSRPGRNRSTRHVQNATDPRVATPSEIATSQAVAPSEGGPTTRKMICPF</sequence>
<organism evidence="2 3">
    <name type="scientific">Colocasia esculenta</name>
    <name type="common">Wild taro</name>
    <name type="synonym">Arum esculentum</name>
    <dbReference type="NCBI Taxonomy" id="4460"/>
    <lineage>
        <taxon>Eukaryota</taxon>
        <taxon>Viridiplantae</taxon>
        <taxon>Streptophyta</taxon>
        <taxon>Embryophyta</taxon>
        <taxon>Tracheophyta</taxon>
        <taxon>Spermatophyta</taxon>
        <taxon>Magnoliopsida</taxon>
        <taxon>Liliopsida</taxon>
        <taxon>Araceae</taxon>
        <taxon>Aroideae</taxon>
        <taxon>Colocasieae</taxon>
        <taxon>Colocasia</taxon>
    </lineage>
</organism>